<dbReference type="InterPro" id="IPR001841">
    <property type="entry name" value="Znf_RING"/>
</dbReference>
<sequence length="1052" mass="116785">MFQMFAAKMFEQRVLTAYREKVALEKQRKLIEEEEERERAERLRKETRHRKKEMKKQRRKQNQEKVKEEQEKITQNQPKVEPKIEIKVEQKLENKSETKVEPQKSPATVNRHDHTKPQTAKKEEKKPETTVVNPQEDPKSKAQQPKSNASTTNKKPEVPAKTKKVGDSPVPTPESPKPVPQPTKEQKKAPNNNQKPKQEVQPPSPSPVQTADSSLDSNKSKTNNKPNEVAKSKKEQANQPKSDPKLSTEKLKADVVTKQPPPKNDKVDNKVPTPTPSAKASEKRVLTLENDQSTKKEKSVPAVPLKIEVTDEDVEKSPTSELKTEVKSPAVDTKLQTTPVDIKTSNSIETKTPVDVKTVPPLKNDPVPDNLIEDPADGEADAKGKKKKRRKKKNKTKQQETYIPGLTPVDAVPKSDKPSTPNAQPPLTPKSLLPTPKESLPEVPKLTKSSSTLSTETSKLPHKSEFPALSPSISMELKNDKSKTNTPGTISPPNPQNSNSQGARNPPFVPPPPSVLNHSREQYRFVGGGRAPMPSNVHPHFSRSQHSPGGPPMHSPRFVPSGHHQYVLSPHMNAPLHYNSPNSKPPTPSNGYSSPLNEEFDAKNSKEEESKEENANNEGGRGVPTLKNIISDQFPDIAKGTKPIPEFKPGSSSPAPSTSTQPNTNNPVNRRLFSMSDPSPSLSPRALEDSLWNYGTNGQPASRSVVGKHFVPLYPSTSVSGLSDDSFSSGREQFISHEDPIVKRHPRGSSSLSDRRMKLAFEVVRQKIVQQVLQVPISFEEWKQQMLNSDSTLRLDDEFIEKILIEADRNHFIMVELGVVRGVTEKNMPCFHCSLKVVDILLEPCYHVICTSCFKTQPIGCNSDNRLCPYCNKKVESTKSLISKNPSYEIKTKNHVPEPLNNSFPPKMISSPIPTANRNNRSPTYNMDKGWNPLQNQDIHSAIVNAVSNYMQQLQSLSPETQMDQSSPPGMMENTGLEYAPPLNNPPNHFGFGLGEGIGVGGINATQDTNPLNPIGPNVPSPSFWGGNSFFSEVLSINSAEMKKKTMYQSVL</sequence>
<feature type="compositionally biased region" description="Basic and acidic residues" evidence="2">
    <location>
        <begin position="80"/>
        <end position="102"/>
    </location>
</feature>
<feature type="compositionally biased region" description="Basic and acidic residues" evidence="2">
    <location>
        <begin position="25"/>
        <end position="44"/>
    </location>
</feature>
<feature type="compositionally biased region" description="Low complexity" evidence="2">
    <location>
        <begin position="649"/>
        <end position="667"/>
    </location>
</feature>
<accession>A0A6B2KX01</accession>
<feature type="compositionally biased region" description="Basic and acidic residues" evidence="2">
    <location>
        <begin position="61"/>
        <end position="72"/>
    </location>
</feature>
<feature type="compositionally biased region" description="Basic residues" evidence="2">
    <location>
        <begin position="45"/>
        <end position="60"/>
    </location>
</feature>
<evidence type="ECO:0000313" key="4">
    <source>
        <dbReference type="EMBL" id="NDV29192.1"/>
    </source>
</evidence>
<evidence type="ECO:0000256" key="2">
    <source>
        <dbReference type="SAM" id="MobiDB-lite"/>
    </source>
</evidence>
<dbReference type="AlphaFoldDB" id="A0A6B2KX01"/>
<keyword evidence="1" id="KW-0479">Metal-binding</keyword>
<organism evidence="4">
    <name type="scientific">Arcella intermedia</name>
    <dbReference type="NCBI Taxonomy" id="1963864"/>
    <lineage>
        <taxon>Eukaryota</taxon>
        <taxon>Amoebozoa</taxon>
        <taxon>Tubulinea</taxon>
        <taxon>Elardia</taxon>
        <taxon>Arcellinida</taxon>
        <taxon>Sphaerothecina</taxon>
        <taxon>Arcellidae</taxon>
        <taxon>Arcella</taxon>
    </lineage>
</organism>
<dbReference type="PROSITE" id="PS50089">
    <property type="entry name" value="ZF_RING_2"/>
    <property type="match status" value="1"/>
</dbReference>
<feature type="compositionally biased region" description="Basic and acidic residues" evidence="2">
    <location>
        <begin position="154"/>
        <end position="166"/>
    </location>
</feature>
<dbReference type="InterPro" id="IPR013083">
    <property type="entry name" value="Znf_RING/FYVE/PHD"/>
</dbReference>
<feature type="domain" description="RING-type" evidence="3">
    <location>
        <begin position="830"/>
        <end position="872"/>
    </location>
</feature>
<feature type="compositionally biased region" description="Low complexity" evidence="2">
    <location>
        <begin position="189"/>
        <end position="201"/>
    </location>
</feature>
<feature type="compositionally biased region" description="Basic and acidic residues" evidence="2">
    <location>
        <begin position="110"/>
        <end position="128"/>
    </location>
</feature>
<feature type="region of interest" description="Disordered" evidence="2">
    <location>
        <begin position="892"/>
        <end position="919"/>
    </location>
</feature>
<reference evidence="4" key="1">
    <citation type="journal article" date="2020" name="J. Eukaryot. Microbiol.">
        <title>De novo Sequencing, Assembly and Annotation of the Transcriptome for the Free-Living Testate Amoeba Arcella intermedia.</title>
        <authorList>
            <person name="Ribeiro G.M."/>
            <person name="Porfirio-Sousa A.L."/>
            <person name="Maurer-Alcala X.X."/>
            <person name="Katz L.A."/>
            <person name="Lahr D.J.G."/>
        </authorList>
    </citation>
    <scope>NUCLEOTIDE SEQUENCE</scope>
</reference>
<evidence type="ECO:0000259" key="3">
    <source>
        <dbReference type="PROSITE" id="PS50089"/>
    </source>
</evidence>
<feature type="compositionally biased region" description="Basic and acidic residues" evidence="2">
    <location>
        <begin position="315"/>
        <end position="326"/>
    </location>
</feature>
<protein>
    <recommendedName>
        <fullName evidence="3">RING-type domain-containing protein</fullName>
    </recommendedName>
</protein>
<keyword evidence="1" id="KW-0862">Zinc</keyword>
<feature type="region of interest" description="Disordered" evidence="2">
    <location>
        <begin position="25"/>
        <end position="682"/>
    </location>
</feature>
<feature type="compositionally biased region" description="Polar residues" evidence="2">
    <location>
        <begin position="210"/>
        <end position="226"/>
    </location>
</feature>
<feature type="compositionally biased region" description="Polar residues" evidence="2">
    <location>
        <begin position="334"/>
        <end position="350"/>
    </location>
</feature>
<evidence type="ECO:0000256" key="1">
    <source>
        <dbReference type="PROSITE-ProRule" id="PRU00175"/>
    </source>
</evidence>
<feature type="compositionally biased region" description="Pro residues" evidence="2">
    <location>
        <begin position="170"/>
        <end position="181"/>
    </location>
</feature>
<feature type="compositionally biased region" description="Basic and acidic residues" evidence="2">
    <location>
        <begin position="600"/>
        <end position="614"/>
    </location>
</feature>
<dbReference type="GO" id="GO:0008270">
    <property type="term" value="F:zinc ion binding"/>
    <property type="evidence" value="ECO:0007669"/>
    <property type="project" value="UniProtKB-KW"/>
</dbReference>
<feature type="compositionally biased region" description="Basic and acidic residues" evidence="2">
    <location>
        <begin position="280"/>
        <end position="299"/>
    </location>
</feature>
<feature type="compositionally biased region" description="Polar residues" evidence="2">
    <location>
        <begin position="141"/>
        <end position="153"/>
    </location>
</feature>
<feature type="compositionally biased region" description="Low complexity" evidence="2">
    <location>
        <begin position="446"/>
        <end position="458"/>
    </location>
</feature>
<feature type="compositionally biased region" description="Basic residues" evidence="2">
    <location>
        <begin position="384"/>
        <end position="396"/>
    </location>
</feature>
<name>A0A6B2KX01_9EUKA</name>
<feature type="compositionally biased region" description="Basic and acidic residues" evidence="2">
    <location>
        <begin position="228"/>
        <end position="255"/>
    </location>
</feature>
<proteinExistence type="predicted"/>
<dbReference type="Gene3D" id="3.30.40.10">
    <property type="entry name" value="Zinc/RING finger domain, C3HC4 (zinc finger)"/>
    <property type="match status" value="1"/>
</dbReference>
<keyword evidence="1" id="KW-0863">Zinc-finger</keyword>
<dbReference type="EMBL" id="GIBP01000223">
    <property type="protein sequence ID" value="NDV29192.1"/>
    <property type="molecule type" value="Transcribed_RNA"/>
</dbReference>
<dbReference type="SUPFAM" id="SSF57850">
    <property type="entry name" value="RING/U-box"/>
    <property type="match status" value="1"/>
</dbReference>